<evidence type="ECO:0000313" key="2">
    <source>
        <dbReference type="Proteomes" id="UP000054538"/>
    </source>
</evidence>
<dbReference type="EMBL" id="KN824910">
    <property type="protein sequence ID" value="KIK98013.1"/>
    <property type="molecule type" value="Genomic_DNA"/>
</dbReference>
<protein>
    <submittedName>
        <fullName evidence="1">Uncharacterized protein</fullName>
    </submittedName>
</protein>
<keyword evidence="2" id="KW-1185">Reference proteome</keyword>
<feature type="non-terminal residue" evidence="1">
    <location>
        <position position="1"/>
    </location>
</feature>
<accession>A0A0D0DUJ9</accession>
<dbReference type="InParanoid" id="A0A0D0DUJ9"/>
<dbReference type="HOGENOM" id="CLU_2596635_0_0_1"/>
<evidence type="ECO:0000313" key="1">
    <source>
        <dbReference type="EMBL" id="KIK98013.1"/>
    </source>
</evidence>
<dbReference type="OrthoDB" id="2953545at2759"/>
<proteinExistence type="predicted"/>
<reference evidence="2" key="2">
    <citation type="submission" date="2015-01" db="EMBL/GenBank/DDBJ databases">
        <title>Evolutionary Origins and Diversification of the Mycorrhizal Mutualists.</title>
        <authorList>
            <consortium name="DOE Joint Genome Institute"/>
            <consortium name="Mycorrhizal Genomics Consortium"/>
            <person name="Kohler A."/>
            <person name="Kuo A."/>
            <person name="Nagy L.G."/>
            <person name="Floudas D."/>
            <person name="Copeland A."/>
            <person name="Barry K.W."/>
            <person name="Cichocki N."/>
            <person name="Veneault-Fourrey C."/>
            <person name="LaButti K."/>
            <person name="Lindquist E.A."/>
            <person name="Lipzen A."/>
            <person name="Lundell T."/>
            <person name="Morin E."/>
            <person name="Murat C."/>
            <person name="Riley R."/>
            <person name="Ohm R."/>
            <person name="Sun H."/>
            <person name="Tunlid A."/>
            <person name="Henrissat B."/>
            <person name="Grigoriev I.V."/>
            <person name="Hibbett D.S."/>
            <person name="Martin F."/>
        </authorList>
    </citation>
    <scope>NUCLEOTIDE SEQUENCE [LARGE SCALE GENOMIC DNA]</scope>
    <source>
        <strain evidence="2">Ve08.2h10</strain>
    </source>
</reference>
<organism evidence="1 2">
    <name type="scientific">Paxillus rubicundulus Ve08.2h10</name>
    <dbReference type="NCBI Taxonomy" id="930991"/>
    <lineage>
        <taxon>Eukaryota</taxon>
        <taxon>Fungi</taxon>
        <taxon>Dikarya</taxon>
        <taxon>Basidiomycota</taxon>
        <taxon>Agaricomycotina</taxon>
        <taxon>Agaricomycetes</taxon>
        <taxon>Agaricomycetidae</taxon>
        <taxon>Boletales</taxon>
        <taxon>Paxilineae</taxon>
        <taxon>Paxillaceae</taxon>
        <taxon>Paxillus</taxon>
    </lineage>
</organism>
<sequence>GPATGNCKPTIKETLKGITCIINCPCKETFQYSTERKGSNMNPCWNVPVLCHLCIHTGQDTEMHPTIWHYDMEEHLSTKH</sequence>
<name>A0A0D0DUJ9_9AGAM</name>
<gene>
    <name evidence="1" type="ORF">PAXRUDRAFT_805994</name>
</gene>
<dbReference type="AlphaFoldDB" id="A0A0D0DUJ9"/>
<dbReference type="Proteomes" id="UP000054538">
    <property type="component" value="Unassembled WGS sequence"/>
</dbReference>
<reference evidence="1 2" key="1">
    <citation type="submission" date="2014-04" db="EMBL/GenBank/DDBJ databases">
        <authorList>
            <consortium name="DOE Joint Genome Institute"/>
            <person name="Kuo A."/>
            <person name="Kohler A."/>
            <person name="Jargeat P."/>
            <person name="Nagy L.G."/>
            <person name="Floudas D."/>
            <person name="Copeland A."/>
            <person name="Barry K.W."/>
            <person name="Cichocki N."/>
            <person name="Veneault-Fourrey C."/>
            <person name="LaButti K."/>
            <person name="Lindquist E.A."/>
            <person name="Lipzen A."/>
            <person name="Lundell T."/>
            <person name="Morin E."/>
            <person name="Murat C."/>
            <person name="Sun H."/>
            <person name="Tunlid A."/>
            <person name="Henrissat B."/>
            <person name="Grigoriev I.V."/>
            <person name="Hibbett D.S."/>
            <person name="Martin F."/>
            <person name="Nordberg H.P."/>
            <person name="Cantor M.N."/>
            <person name="Hua S.X."/>
        </authorList>
    </citation>
    <scope>NUCLEOTIDE SEQUENCE [LARGE SCALE GENOMIC DNA]</scope>
    <source>
        <strain evidence="1 2">Ve08.2h10</strain>
    </source>
</reference>